<sequence length="160" mass="16648">MNILPSSLSLRLAAASLLLLTACAGAQSPAAKPEAKPDLRLKASAAPPGSATTPELWQRVLAANSDLRCDDNSQCHSLGVGSKACGGPEHYLAWSSKNSDGAELKARVQQHAEARRADDKRLGMMSTCSVVSDPGARCNAGQCVINERPAFGPGGRPDAR</sequence>
<evidence type="ECO:0000256" key="2">
    <source>
        <dbReference type="SAM" id="SignalP"/>
    </source>
</evidence>
<reference evidence="3 4" key="1">
    <citation type="submission" date="2019-12" db="EMBL/GenBank/DDBJ databases">
        <title>Novel species isolated from a subtropical stream in China.</title>
        <authorList>
            <person name="Lu H."/>
        </authorList>
    </citation>
    <scope>NUCLEOTIDE SEQUENCE [LARGE SCALE GENOMIC DNA]</scope>
    <source>
        <strain evidence="3 4">FT55W</strain>
    </source>
</reference>
<evidence type="ECO:0000313" key="4">
    <source>
        <dbReference type="Proteomes" id="UP000450012"/>
    </source>
</evidence>
<name>A0A7X4GW94_9BURK</name>
<dbReference type="EMBL" id="WWCK01000008">
    <property type="protein sequence ID" value="MYM70279.1"/>
    <property type="molecule type" value="Genomic_DNA"/>
</dbReference>
<feature type="compositionally biased region" description="Low complexity" evidence="1">
    <location>
        <begin position="43"/>
        <end position="53"/>
    </location>
</feature>
<organism evidence="3 4">
    <name type="scientific">Duganella rivi</name>
    <dbReference type="NCBI Taxonomy" id="2666083"/>
    <lineage>
        <taxon>Bacteria</taxon>
        <taxon>Pseudomonadati</taxon>
        <taxon>Pseudomonadota</taxon>
        <taxon>Betaproteobacteria</taxon>
        <taxon>Burkholderiales</taxon>
        <taxon>Oxalobacteraceae</taxon>
        <taxon>Telluria group</taxon>
        <taxon>Duganella</taxon>
    </lineage>
</organism>
<proteinExistence type="predicted"/>
<keyword evidence="2" id="KW-0732">Signal</keyword>
<comment type="caution">
    <text evidence="3">The sequence shown here is derived from an EMBL/GenBank/DDBJ whole genome shotgun (WGS) entry which is preliminary data.</text>
</comment>
<accession>A0A7X4GW94</accession>
<gene>
    <name evidence="3" type="ORF">GTP45_26240</name>
</gene>
<dbReference type="Proteomes" id="UP000450012">
    <property type="component" value="Unassembled WGS sequence"/>
</dbReference>
<feature type="chain" id="PRO_5031550222" description="DUF4189 domain-containing protein" evidence="2">
    <location>
        <begin position="27"/>
        <end position="160"/>
    </location>
</feature>
<keyword evidence="4" id="KW-1185">Reference proteome</keyword>
<dbReference type="AlphaFoldDB" id="A0A7X4GW94"/>
<dbReference type="RefSeq" id="WP_161016770.1">
    <property type="nucleotide sequence ID" value="NZ_WWCK01000008.1"/>
</dbReference>
<evidence type="ECO:0008006" key="5">
    <source>
        <dbReference type="Google" id="ProtNLM"/>
    </source>
</evidence>
<evidence type="ECO:0000256" key="1">
    <source>
        <dbReference type="SAM" id="MobiDB-lite"/>
    </source>
</evidence>
<protein>
    <recommendedName>
        <fullName evidence="5">DUF4189 domain-containing protein</fullName>
    </recommendedName>
</protein>
<evidence type="ECO:0000313" key="3">
    <source>
        <dbReference type="EMBL" id="MYM70279.1"/>
    </source>
</evidence>
<feature type="region of interest" description="Disordered" evidence="1">
    <location>
        <begin position="29"/>
        <end position="53"/>
    </location>
</feature>
<feature type="signal peptide" evidence="2">
    <location>
        <begin position="1"/>
        <end position="26"/>
    </location>
</feature>